<evidence type="ECO:0000259" key="8">
    <source>
        <dbReference type="PROSITE" id="PS50850"/>
    </source>
</evidence>
<evidence type="ECO:0000256" key="3">
    <source>
        <dbReference type="ARBA" id="ARBA00022475"/>
    </source>
</evidence>
<dbReference type="InterPro" id="IPR011701">
    <property type="entry name" value="MFS"/>
</dbReference>
<proteinExistence type="predicted"/>
<dbReference type="InterPro" id="IPR020846">
    <property type="entry name" value="MFS_dom"/>
</dbReference>
<organism evidence="9 10">
    <name type="scientific">Streptomyces violaceorubidus</name>
    <dbReference type="NCBI Taxonomy" id="284042"/>
    <lineage>
        <taxon>Bacteria</taxon>
        <taxon>Bacillati</taxon>
        <taxon>Actinomycetota</taxon>
        <taxon>Actinomycetes</taxon>
        <taxon>Kitasatosporales</taxon>
        <taxon>Streptomycetaceae</taxon>
        <taxon>Streptomyces</taxon>
    </lineage>
</organism>
<evidence type="ECO:0000256" key="6">
    <source>
        <dbReference type="ARBA" id="ARBA00023136"/>
    </source>
</evidence>
<keyword evidence="6 7" id="KW-0472">Membrane</keyword>
<keyword evidence="3" id="KW-1003">Cell membrane</keyword>
<feature type="transmembrane region" description="Helical" evidence="7">
    <location>
        <begin position="68"/>
        <end position="91"/>
    </location>
</feature>
<evidence type="ECO:0000313" key="10">
    <source>
        <dbReference type="Proteomes" id="UP001496720"/>
    </source>
</evidence>
<dbReference type="Proteomes" id="UP001496720">
    <property type="component" value="Unassembled WGS sequence"/>
</dbReference>
<feature type="transmembrane region" description="Helical" evidence="7">
    <location>
        <begin position="103"/>
        <end position="122"/>
    </location>
</feature>
<dbReference type="PROSITE" id="PS50850">
    <property type="entry name" value="MFS"/>
    <property type="match status" value="1"/>
</dbReference>
<gene>
    <name evidence="9" type="ORF">ABT188_26405</name>
</gene>
<dbReference type="Pfam" id="PF07690">
    <property type="entry name" value="MFS_1"/>
    <property type="match status" value="1"/>
</dbReference>
<dbReference type="InterPro" id="IPR036259">
    <property type="entry name" value="MFS_trans_sf"/>
</dbReference>
<feature type="transmembrane region" description="Helical" evidence="7">
    <location>
        <begin position="275"/>
        <end position="295"/>
    </location>
</feature>
<evidence type="ECO:0000313" key="9">
    <source>
        <dbReference type="EMBL" id="MER6168039.1"/>
    </source>
</evidence>
<name>A0ABV1T247_9ACTN</name>
<evidence type="ECO:0000256" key="2">
    <source>
        <dbReference type="ARBA" id="ARBA00022448"/>
    </source>
</evidence>
<comment type="subcellular location">
    <subcellularLocation>
        <location evidence="1">Cell membrane</location>
        <topology evidence="1">Multi-pass membrane protein</topology>
    </subcellularLocation>
</comment>
<feature type="transmembrane region" description="Helical" evidence="7">
    <location>
        <begin position="333"/>
        <end position="354"/>
    </location>
</feature>
<feature type="transmembrane region" description="Helical" evidence="7">
    <location>
        <begin position="198"/>
        <end position="216"/>
    </location>
</feature>
<dbReference type="EMBL" id="JBEOZY010000034">
    <property type="protein sequence ID" value="MER6168039.1"/>
    <property type="molecule type" value="Genomic_DNA"/>
</dbReference>
<feature type="transmembrane region" description="Helical" evidence="7">
    <location>
        <begin position="396"/>
        <end position="417"/>
    </location>
</feature>
<comment type="caution">
    <text evidence="9">The sequence shown here is derived from an EMBL/GenBank/DDBJ whole genome shotgun (WGS) entry which is preliminary data.</text>
</comment>
<keyword evidence="2" id="KW-0813">Transport</keyword>
<feature type="transmembrane region" description="Helical" evidence="7">
    <location>
        <begin position="38"/>
        <end position="62"/>
    </location>
</feature>
<evidence type="ECO:0000256" key="1">
    <source>
        <dbReference type="ARBA" id="ARBA00004651"/>
    </source>
</evidence>
<evidence type="ECO:0000256" key="5">
    <source>
        <dbReference type="ARBA" id="ARBA00022989"/>
    </source>
</evidence>
<evidence type="ECO:0000256" key="4">
    <source>
        <dbReference type="ARBA" id="ARBA00022692"/>
    </source>
</evidence>
<protein>
    <submittedName>
        <fullName evidence="9">MFS transporter</fullName>
    </submittedName>
</protein>
<feature type="transmembrane region" description="Helical" evidence="7">
    <location>
        <begin position="169"/>
        <end position="192"/>
    </location>
</feature>
<dbReference type="SUPFAM" id="SSF103473">
    <property type="entry name" value="MFS general substrate transporter"/>
    <property type="match status" value="1"/>
</dbReference>
<feature type="transmembrane region" description="Helical" evidence="7">
    <location>
        <begin position="307"/>
        <end position="327"/>
    </location>
</feature>
<reference evidence="9 10" key="1">
    <citation type="submission" date="2024-06" db="EMBL/GenBank/DDBJ databases">
        <title>The Natural Products Discovery Center: Release of the First 8490 Sequenced Strains for Exploring Actinobacteria Biosynthetic Diversity.</title>
        <authorList>
            <person name="Kalkreuter E."/>
            <person name="Kautsar S.A."/>
            <person name="Yang D."/>
            <person name="Bader C.D."/>
            <person name="Teijaro C.N."/>
            <person name="Fluegel L."/>
            <person name="Davis C.M."/>
            <person name="Simpson J.R."/>
            <person name="Lauterbach L."/>
            <person name="Steele A.D."/>
            <person name="Gui C."/>
            <person name="Meng S."/>
            <person name="Li G."/>
            <person name="Viehrig K."/>
            <person name="Ye F."/>
            <person name="Su P."/>
            <person name="Kiefer A.F."/>
            <person name="Nichols A."/>
            <person name="Cepeda A.J."/>
            <person name="Yan W."/>
            <person name="Fan B."/>
            <person name="Jiang Y."/>
            <person name="Adhikari A."/>
            <person name="Zheng C.-J."/>
            <person name="Schuster L."/>
            <person name="Cowan T.M."/>
            <person name="Smanski M.J."/>
            <person name="Chevrette M.G."/>
            <person name="De Carvalho L.P.S."/>
            <person name="Shen B."/>
        </authorList>
    </citation>
    <scope>NUCLEOTIDE SEQUENCE [LARGE SCALE GENOMIC DNA]</scope>
    <source>
        <strain evidence="9 10">NPDC001615</strain>
    </source>
</reference>
<evidence type="ECO:0000256" key="7">
    <source>
        <dbReference type="SAM" id="Phobius"/>
    </source>
</evidence>
<keyword evidence="4 7" id="KW-0812">Transmembrane</keyword>
<dbReference type="PANTHER" id="PTHR23517">
    <property type="entry name" value="RESISTANCE PROTEIN MDTM, PUTATIVE-RELATED-RELATED"/>
    <property type="match status" value="1"/>
</dbReference>
<dbReference type="InterPro" id="IPR050171">
    <property type="entry name" value="MFS_Transporters"/>
</dbReference>
<dbReference type="RefSeq" id="WP_352149438.1">
    <property type="nucleotide sequence ID" value="NZ_JBEOZY010000034.1"/>
</dbReference>
<feature type="transmembrane region" description="Helical" evidence="7">
    <location>
        <begin position="243"/>
        <end position="269"/>
    </location>
</feature>
<feature type="transmembrane region" description="Helical" evidence="7">
    <location>
        <begin position="366"/>
        <end position="390"/>
    </location>
</feature>
<keyword evidence="5 7" id="KW-1133">Transmembrane helix</keyword>
<accession>A0ABV1T247</accession>
<feature type="domain" description="Major facilitator superfamily (MFS) profile" evidence="8">
    <location>
        <begin position="1"/>
        <end position="422"/>
    </location>
</feature>
<dbReference type="PANTHER" id="PTHR23517:SF13">
    <property type="entry name" value="MAJOR FACILITATOR SUPERFAMILY MFS_1"/>
    <property type="match status" value="1"/>
</dbReference>
<dbReference type="Gene3D" id="1.20.1250.20">
    <property type="entry name" value="MFS general substrate transporter like domains"/>
    <property type="match status" value="1"/>
</dbReference>
<feature type="transmembrane region" description="Helical" evidence="7">
    <location>
        <begin position="128"/>
        <end position="149"/>
    </location>
</feature>
<sequence length="427" mass="43707">MSHLAAALDRTPVDVRPPEAAPSRRSADRHRAAHTRGFWSVAVAFTVLMAFGTAPTPLWPLYAERDGFGATTVTVAFAVLVLGAVAGFVGLGHLSDRLGRRRIVVPALAVAAVAALVLVEWTTLEGLLVGRFLAGAGIGLMASTATAYLHDLHHRRHPDRPDAALPGVVASLANLGGLALGPLVAGVIAQWVGHPLTVVQSGFALTSVLCLVTVWVTPETVERTGDAGDQPPRFGLRPGTGTVFGAAAALAVFSFALFGLISSLGAVILVSRLGITSHLVAGVAAFLMFGASALAQLLLGRLAPRPMSLLGATLLPVGLLLVTGSLYRPALWLFLLAVTVAGAGAGLLFKCGVVRATEVAREKSRAGVLAMFFVAGYLGMGLPAVLFSVASRHVGLGPAMVGFAAVLSVGAVSAVVVGNNAARSMGR</sequence>
<keyword evidence="10" id="KW-1185">Reference proteome</keyword>